<protein>
    <submittedName>
        <fullName evidence="1">Uncharacterized protein</fullName>
    </submittedName>
</protein>
<evidence type="ECO:0000313" key="2">
    <source>
        <dbReference type="Proteomes" id="UP001412067"/>
    </source>
</evidence>
<comment type="caution">
    <text evidence="1">The sequence shown here is derived from an EMBL/GenBank/DDBJ whole genome shotgun (WGS) entry which is preliminary data.</text>
</comment>
<gene>
    <name evidence="1" type="ORF">KSP40_PGU011062</name>
</gene>
<keyword evidence="2" id="KW-1185">Reference proteome</keyword>
<proteinExistence type="predicted"/>
<sequence>MLADCLLAARSSPDLDLFSVVVAVIGRLMMTNVRSARSSPDLDLFSVVVSAVGCLMETNVRSGTHHCVAGIHCEGLDQGRPGFHMTEEGSSGGSMGRRIRQGAEVKTSSEIGSASCFFDHKFVLKHEIKGKPSKVIILPSILLPAHHIISLLRRDVHTRRNAHTEGYLYNEERKHR</sequence>
<dbReference type="EMBL" id="JBBWWR010000017">
    <property type="protein sequence ID" value="KAK8945399.1"/>
    <property type="molecule type" value="Genomic_DNA"/>
</dbReference>
<organism evidence="1 2">
    <name type="scientific">Platanthera guangdongensis</name>
    <dbReference type="NCBI Taxonomy" id="2320717"/>
    <lineage>
        <taxon>Eukaryota</taxon>
        <taxon>Viridiplantae</taxon>
        <taxon>Streptophyta</taxon>
        <taxon>Embryophyta</taxon>
        <taxon>Tracheophyta</taxon>
        <taxon>Spermatophyta</taxon>
        <taxon>Magnoliopsida</taxon>
        <taxon>Liliopsida</taxon>
        <taxon>Asparagales</taxon>
        <taxon>Orchidaceae</taxon>
        <taxon>Orchidoideae</taxon>
        <taxon>Orchideae</taxon>
        <taxon>Orchidinae</taxon>
        <taxon>Platanthera</taxon>
    </lineage>
</organism>
<name>A0ABR2LMZ9_9ASPA</name>
<accession>A0ABR2LMZ9</accession>
<evidence type="ECO:0000313" key="1">
    <source>
        <dbReference type="EMBL" id="KAK8945399.1"/>
    </source>
</evidence>
<dbReference type="Proteomes" id="UP001412067">
    <property type="component" value="Unassembled WGS sequence"/>
</dbReference>
<reference evidence="1 2" key="1">
    <citation type="journal article" date="2022" name="Nat. Plants">
        <title>Genomes of leafy and leafless Platanthera orchids illuminate the evolution of mycoheterotrophy.</title>
        <authorList>
            <person name="Li M.H."/>
            <person name="Liu K.W."/>
            <person name="Li Z."/>
            <person name="Lu H.C."/>
            <person name="Ye Q.L."/>
            <person name="Zhang D."/>
            <person name="Wang J.Y."/>
            <person name="Li Y.F."/>
            <person name="Zhong Z.M."/>
            <person name="Liu X."/>
            <person name="Yu X."/>
            <person name="Liu D.K."/>
            <person name="Tu X.D."/>
            <person name="Liu B."/>
            <person name="Hao Y."/>
            <person name="Liao X.Y."/>
            <person name="Jiang Y.T."/>
            <person name="Sun W.H."/>
            <person name="Chen J."/>
            <person name="Chen Y.Q."/>
            <person name="Ai Y."/>
            <person name="Zhai J.W."/>
            <person name="Wu S.S."/>
            <person name="Zhou Z."/>
            <person name="Hsiao Y.Y."/>
            <person name="Wu W.L."/>
            <person name="Chen Y.Y."/>
            <person name="Lin Y.F."/>
            <person name="Hsu J.L."/>
            <person name="Li C.Y."/>
            <person name="Wang Z.W."/>
            <person name="Zhao X."/>
            <person name="Zhong W.Y."/>
            <person name="Ma X.K."/>
            <person name="Ma L."/>
            <person name="Huang J."/>
            <person name="Chen G.Z."/>
            <person name="Huang M.Z."/>
            <person name="Huang L."/>
            <person name="Peng D.H."/>
            <person name="Luo Y.B."/>
            <person name="Zou S.Q."/>
            <person name="Chen S.P."/>
            <person name="Lan S."/>
            <person name="Tsai W.C."/>
            <person name="Van de Peer Y."/>
            <person name="Liu Z.J."/>
        </authorList>
    </citation>
    <scope>NUCLEOTIDE SEQUENCE [LARGE SCALE GENOMIC DNA]</scope>
    <source>
        <strain evidence="1">Lor288</strain>
    </source>
</reference>